<dbReference type="InterPro" id="IPR014001">
    <property type="entry name" value="Helicase_ATP-bd"/>
</dbReference>
<keyword evidence="6" id="KW-0378">Hydrolase</keyword>
<dbReference type="Pfam" id="PF00271">
    <property type="entry name" value="Helicase_C"/>
    <property type="match status" value="1"/>
</dbReference>
<feature type="domain" description="Helicase ATP-binding" evidence="4">
    <location>
        <begin position="108"/>
        <end position="259"/>
    </location>
</feature>
<dbReference type="InterPro" id="IPR027417">
    <property type="entry name" value="P-loop_NTPase"/>
</dbReference>
<dbReference type="GO" id="GO:0016787">
    <property type="term" value="F:hydrolase activity"/>
    <property type="evidence" value="ECO:0007669"/>
    <property type="project" value="InterPro"/>
</dbReference>
<evidence type="ECO:0000313" key="6">
    <source>
        <dbReference type="EMBL" id="WHI60736.1"/>
    </source>
</evidence>
<dbReference type="AlphaFoldDB" id="A0AAX3W6N5"/>
<evidence type="ECO:0000256" key="1">
    <source>
        <dbReference type="ARBA" id="ARBA00022741"/>
    </source>
</evidence>
<dbReference type="GO" id="GO:0006310">
    <property type="term" value="P:DNA recombination"/>
    <property type="evidence" value="ECO:0007669"/>
    <property type="project" value="TreeGrafter"/>
</dbReference>
<gene>
    <name evidence="6" type="ORF">PYH69_03655</name>
</gene>
<dbReference type="Proteomes" id="UP001223261">
    <property type="component" value="Chromosome"/>
</dbReference>
<evidence type="ECO:0000259" key="5">
    <source>
        <dbReference type="PROSITE" id="PS51194"/>
    </source>
</evidence>
<sequence>MKYYGRICHDLSDITDEKILKTLPGVTIVNDKYKCNQCTNTDQRMFYHYYCYHCNKETIYCRSCIQLGKVQSCKNIYVIESHREETSGYFKLDFKLSPQQELASQKVSEAILSHSPLLLHAVTGAGKTEMIFEGISKARRKGYNVAVVSPRVDVVKEVYLRLKQAFVDEQIDLLYEGQFAKFNSTFIVSTVHQLMRYYQHFDVVIVDEVDAFPLEMDNQLMTTISKATRIQSSHIYLTATPNKQLRSLFKEHQIITLPARYHGHPLPVPEFHYNIVKTTKINHKLLKFLKRQVNENRKTFVFFHDINYMESVFKLYTQYFSKIECVSSQDPERHEKVSRLRNNEVDIMFTTTILERGVTLPALDVVVIRTDMFTSSAIIQIAGRVGRKTSNPTGNVICYNKGITKEMDLARKEIMSMNKLAKERGWLK</sequence>
<dbReference type="Gene3D" id="3.40.50.300">
    <property type="entry name" value="P-loop containing nucleotide triphosphate hydrolases"/>
    <property type="match status" value="2"/>
</dbReference>
<dbReference type="PROSITE" id="PS51192">
    <property type="entry name" value="HELICASE_ATP_BIND_1"/>
    <property type="match status" value="1"/>
</dbReference>
<keyword evidence="6" id="KW-0347">Helicase</keyword>
<dbReference type="SUPFAM" id="SSF52540">
    <property type="entry name" value="P-loop containing nucleoside triphosphate hydrolases"/>
    <property type="match status" value="1"/>
</dbReference>
<dbReference type="RefSeq" id="WP_282862708.1">
    <property type="nucleotide sequence ID" value="NZ_CP118848.1"/>
</dbReference>
<keyword evidence="2" id="KW-0067">ATP-binding</keyword>
<evidence type="ECO:0000313" key="7">
    <source>
        <dbReference type="Proteomes" id="UP001223261"/>
    </source>
</evidence>
<dbReference type="Pfam" id="PF04851">
    <property type="entry name" value="ResIII"/>
    <property type="match status" value="1"/>
</dbReference>
<dbReference type="PANTHER" id="PTHR30580:SF1">
    <property type="entry name" value="COMF OPERON PROTEIN 1"/>
    <property type="match status" value="1"/>
</dbReference>
<accession>A0AAX3W6N5</accession>
<keyword evidence="1" id="KW-0547">Nucleotide-binding</keyword>
<evidence type="ECO:0000256" key="2">
    <source>
        <dbReference type="ARBA" id="ARBA00022840"/>
    </source>
</evidence>
<feature type="domain" description="Helicase C-terminal" evidence="5">
    <location>
        <begin position="280"/>
        <end position="425"/>
    </location>
</feature>
<dbReference type="PANTHER" id="PTHR30580">
    <property type="entry name" value="PRIMOSOMAL PROTEIN N"/>
    <property type="match status" value="1"/>
</dbReference>
<dbReference type="GO" id="GO:0006270">
    <property type="term" value="P:DNA replication initiation"/>
    <property type="evidence" value="ECO:0007669"/>
    <property type="project" value="TreeGrafter"/>
</dbReference>
<evidence type="ECO:0000259" key="4">
    <source>
        <dbReference type="PROSITE" id="PS51192"/>
    </source>
</evidence>
<dbReference type="InterPro" id="IPR001650">
    <property type="entry name" value="Helicase_C-like"/>
</dbReference>
<dbReference type="GO" id="GO:0043138">
    <property type="term" value="F:3'-5' DNA helicase activity"/>
    <property type="evidence" value="ECO:0007669"/>
    <property type="project" value="TreeGrafter"/>
</dbReference>
<dbReference type="GO" id="GO:0006302">
    <property type="term" value="P:double-strand break repair"/>
    <property type="evidence" value="ECO:0007669"/>
    <property type="project" value="TreeGrafter"/>
</dbReference>
<name>A0AAX3W6N5_MAMLE</name>
<dbReference type="EMBL" id="CP118848">
    <property type="protein sequence ID" value="WHI60736.1"/>
    <property type="molecule type" value="Genomic_DNA"/>
</dbReference>
<dbReference type="PROSITE" id="PS51194">
    <property type="entry name" value="HELICASE_CTER"/>
    <property type="match status" value="1"/>
</dbReference>
<dbReference type="SMART" id="SM00490">
    <property type="entry name" value="HELICc"/>
    <property type="match status" value="1"/>
</dbReference>
<reference evidence="6" key="1">
    <citation type="journal article" date="2023" name="Antibiotics">
        <title>Prevalence and Molecular Characterization of Methicillin-Resistant Staphylococci (MRS) and Mammaliicocci (MRM) in Dromedary Camels from Algeria: First Detection of SCCmec-mecC Hybrid in Methicillin-Resistant Mammaliicoccus lentus.</title>
        <authorList>
            <person name="Belhout C."/>
            <person name="Boyen F."/>
            <person name="Vereecke N."/>
            <person name="Theuns S."/>
            <person name="Taibi N."/>
            <person name="Stegger M."/>
            <person name="de la Fe-Rodriguez P.Y."/>
            <person name="Bouayad L."/>
            <person name="Elgroud R."/>
            <person name="Butaye P."/>
        </authorList>
    </citation>
    <scope>NUCLEOTIDE SEQUENCE</scope>
    <source>
        <strain evidence="6">7048</strain>
    </source>
</reference>
<dbReference type="SMART" id="SM00487">
    <property type="entry name" value="DEXDc"/>
    <property type="match status" value="1"/>
</dbReference>
<organism evidence="6 7">
    <name type="scientific">Mammaliicoccus lentus</name>
    <name type="common">Staphylococcus lentus</name>
    <dbReference type="NCBI Taxonomy" id="42858"/>
    <lineage>
        <taxon>Bacteria</taxon>
        <taxon>Bacillati</taxon>
        <taxon>Bacillota</taxon>
        <taxon>Bacilli</taxon>
        <taxon>Bacillales</taxon>
        <taxon>Staphylococcaceae</taxon>
        <taxon>Mammaliicoccus</taxon>
    </lineage>
</organism>
<keyword evidence="3" id="KW-0238">DNA-binding</keyword>
<evidence type="ECO:0000256" key="3">
    <source>
        <dbReference type="ARBA" id="ARBA00023125"/>
    </source>
</evidence>
<dbReference type="InterPro" id="IPR006935">
    <property type="entry name" value="Helicase/UvrB_N"/>
</dbReference>
<protein>
    <submittedName>
        <fullName evidence="6">Helicase-related protein</fullName>
    </submittedName>
</protein>
<proteinExistence type="predicted"/>
<dbReference type="GO" id="GO:0003677">
    <property type="term" value="F:DNA binding"/>
    <property type="evidence" value="ECO:0007669"/>
    <property type="project" value="UniProtKB-KW"/>
</dbReference>
<dbReference type="GO" id="GO:0005524">
    <property type="term" value="F:ATP binding"/>
    <property type="evidence" value="ECO:0007669"/>
    <property type="project" value="UniProtKB-KW"/>
</dbReference>